<keyword evidence="1" id="KW-0812">Transmembrane</keyword>
<feature type="transmembrane region" description="Helical" evidence="1">
    <location>
        <begin position="88"/>
        <end position="111"/>
    </location>
</feature>
<accession>A0A5M3ML30</accession>
<feature type="transmembrane region" description="Helical" evidence="1">
    <location>
        <begin position="123"/>
        <end position="144"/>
    </location>
</feature>
<keyword evidence="1" id="KW-1133">Transmembrane helix</keyword>
<feature type="non-terminal residue" evidence="2">
    <location>
        <position position="161"/>
    </location>
</feature>
<comment type="caution">
    <text evidence="2">The sequence shown here is derived from an EMBL/GenBank/DDBJ whole genome shotgun (WGS) entry which is preliminary data.</text>
</comment>
<dbReference type="PANTHER" id="PTHR40465:SF1">
    <property type="entry name" value="DUF6534 DOMAIN-CONTAINING PROTEIN"/>
    <property type="match status" value="1"/>
</dbReference>
<dbReference type="OrthoDB" id="2953893at2759"/>
<feature type="transmembrane region" description="Helical" evidence="1">
    <location>
        <begin position="20"/>
        <end position="38"/>
    </location>
</feature>
<reference evidence="3" key="1">
    <citation type="journal article" date="2012" name="Science">
        <title>The Paleozoic origin of enzymatic lignin decomposition reconstructed from 31 fungal genomes.</title>
        <authorList>
            <person name="Floudas D."/>
            <person name="Binder M."/>
            <person name="Riley R."/>
            <person name="Barry K."/>
            <person name="Blanchette R.A."/>
            <person name="Henrissat B."/>
            <person name="Martinez A.T."/>
            <person name="Otillar R."/>
            <person name="Spatafora J.W."/>
            <person name="Yadav J.S."/>
            <person name="Aerts A."/>
            <person name="Benoit I."/>
            <person name="Boyd A."/>
            <person name="Carlson A."/>
            <person name="Copeland A."/>
            <person name="Coutinho P.M."/>
            <person name="de Vries R.P."/>
            <person name="Ferreira P."/>
            <person name="Findley K."/>
            <person name="Foster B."/>
            <person name="Gaskell J."/>
            <person name="Glotzer D."/>
            <person name="Gorecki P."/>
            <person name="Heitman J."/>
            <person name="Hesse C."/>
            <person name="Hori C."/>
            <person name="Igarashi K."/>
            <person name="Jurgens J.A."/>
            <person name="Kallen N."/>
            <person name="Kersten P."/>
            <person name="Kohler A."/>
            <person name="Kuees U."/>
            <person name="Kumar T.K.A."/>
            <person name="Kuo A."/>
            <person name="LaButti K."/>
            <person name="Larrondo L.F."/>
            <person name="Lindquist E."/>
            <person name="Ling A."/>
            <person name="Lombard V."/>
            <person name="Lucas S."/>
            <person name="Lundell T."/>
            <person name="Martin R."/>
            <person name="McLaughlin D.J."/>
            <person name="Morgenstern I."/>
            <person name="Morin E."/>
            <person name="Murat C."/>
            <person name="Nagy L.G."/>
            <person name="Nolan M."/>
            <person name="Ohm R.A."/>
            <person name="Patyshakuliyeva A."/>
            <person name="Rokas A."/>
            <person name="Ruiz-Duenas F.J."/>
            <person name="Sabat G."/>
            <person name="Salamov A."/>
            <person name="Samejima M."/>
            <person name="Schmutz J."/>
            <person name="Slot J.C."/>
            <person name="St John F."/>
            <person name="Stenlid J."/>
            <person name="Sun H."/>
            <person name="Sun S."/>
            <person name="Syed K."/>
            <person name="Tsang A."/>
            <person name="Wiebenga A."/>
            <person name="Young D."/>
            <person name="Pisabarro A."/>
            <person name="Eastwood D.C."/>
            <person name="Martin F."/>
            <person name="Cullen D."/>
            <person name="Grigoriev I.V."/>
            <person name="Hibbett D.S."/>
        </authorList>
    </citation>
    <scope>NUCLEOTIDE SEQUENCE [LARGE SCALE GENOMIC DNA]</scope>
    <source>
        <strain evidence="3">RWD-64-598 SS2</strain>
    </source>
</reference>
<name>A0A5M3ML30_CONPW</name>
<keyword evidence="1" id="KW-0472">Membrane</keyword>
<proteinExistence type="predicted"/>
<evidence type="ECO:0000313" key="3">
    <source>
        <dbReference type="Proteomes" id="UP000053558"/>
    </source>
</evidence>
<dbReference type="RefSeq" id="XP_007770123.1">
    <property type="nucleotide sequence ID" value="XM_007771933.1"/>
</dbReference>
<gene>
    <name evidence="2" type="ORF">CONPUDRAFT_126216</name>
</gene>
<organism evidence="2 3">
    <name type="scientific">Coniophora puteana (strain RWD-64-598)</name>
    <name type="common">Brown rot fungus</name>
    <dbReference type="NCBI Taxonomy" id="741705"/>
    <lineage>
        <taxon>Eukaryota</taxon>
        <taxon>Fungi</taxon>
        <taxon>Dikarya</taxon>
        <taxon>Basidiomycota</taxon>
        <taxon>Agaricomycotina</taxon>
        <taxon>Agaricomycetes</taxon>
        <taxon>Agaricomycetidae</taxon>
        <taxon>Boletales</taxon>
        <taxon>Coniophorineae</taxon>
        <taxon>Coniophoraceae</taxon>
        <taxon>Coniophora</taxon>
    </lineage>
</organism>
<dbReference type="EMBL" id="JH711580">
    <property type="protein sequence ID" value="EIW79776.1"/>
    <property type="molecule type" value="Genomic_DNA"/>
</dbReference>
<dbReference type="KEGG" id="cput:CONPUDRAFT_126216"/>
<dbReference type="OMA" id="QTIMITH"/>
<dbReference type="Proteomes" id="UP000053558">
    <property type="component" value="Unassembled WGS sequence"/>
</dbReference>
<dbReference type="GeneID" id="19199960"/>
<dbReference type="AlphaFoldDB" id="A0A5M3ML30"/>
<feature type="transmembrane region" description="Helical" evidence="1">
    <location>
        <begin position="50"/>
        <end position="68"/>
    </location>
</feature>
<protein>
    <submittedName>
        <fullName evidence="2">Uncharacterized protein</fullName>
    </submittedName>
</protein>
<sequence length="161" mass="17992">MSQCVPPDIDDILGPFVIGYQFNWALYGVLVTQAYWYYLSDFADGWRVKAIVYGTLFIETVQIALATHDSVFQFALTWGQTSHLDDLGFIWITMPVTIALVSMITQLFYAWRLRILGVRGGHVVPAVIAILSIFQGISALYTAIRSAIIDSHSRSNLASNL</sequence>
<evidence type="ECO:0000256" key="1">
    <source>
        <dbReference type="SAM" id="Phobius"/>
    </source>
</evidence>
<evidence type="ECO:0000313" key="2">
    <source>
        <dbReference type="EMBL" id="EIW79776.1"/>
    </source>
</evidence>
<keyword evidence="3" id="KW-1185">Reference proteome</keyword>
<dbReference type="PANTHER" id="PTHR40465">
    <property type="entry name" value="CHROMOSOME 1, WHOLE GENOME SHOTGUN SEQUENCE"/>
    <property type="match status" value="1"/>
</dbReference>